<organism evidence="1 2">
    <name type="scientific">Mesorhizobium prunaredense</name>
    <dbReference type="NCBI Taxonomy" id="1631249"/>
    <lineage>
        <taxon>Bacteria</taxon>
        <taxon>Pseudomonadati</taxon>
        <taxon>Pseudomonadota</taxon>
        <taxon>Alphaproteobacteria</taxon>
        <taxon>Hyphomicrobiales</taxon>
        <taxon>Phyllobacteriaceae</taxon>
        <taxon>Mesorhizobium</taxon>
    </lineage>
</organism>
<proteinExistence type="predicted"/>
<protein>
    <submittedName>
        <fullName evidence="1">Uncharacterized protein</fullName>
    </submittedName>
</protein>
<reference evidence="2" key="1">
    <citation type="submission" date="2017-01" db="EMBL/GenBank/DDBJ databases">
        <authorList>
            <person name="Brunel B."/>
        </authorList>
    </citation>
    <scope>NUCLEOTIDE SEQUENCE [LARGE SCALE GENOMIC DNA]</scope>
</reference>
<gene>
    <name evidence="1" type="ORF">BQ8794_50710</name>
</gene>
<accession>A0A1R3VFH7</accession>
<dbReference type="Proteomes" id="UP000188388">
    <property type="component" value="Unassembled WGS sequence"/>
</dbReference>
<sequence>MPYALTRIVLDAIEHREISLSLGTPIASAFAAQTYERDRRVTRMLVPLVRMDETAAIAAKVADGF</sequence>
<name>A0A1R3VFH7_9HYPH</name>
<dbReference type="EMBL" id="FTPD01000045">
    <property type="protein sequence ID" value="SIT58608.1"/>
    <property type="molecule type" value="Genomic_DNA"/>
</dbReference>
<evidence type="ECO:0000313" key="1">
    <source>
        <dbReference type="EMBL" id="SIT58608.1"/>
    </source>
</evidence>
<dbReference type="AlphaFoldDB" id="A0A1R3VFH7"/>
<evidence type="ECO:0000313" key="2">
    <source>
        <dbReference type="Proteomes" id="UP000188388"/>
    </source>
</evidence>
<keyword evidence="2" id="KW-1185">Reference proteome</keyword>